<organism evidence="1 2">
    <name type="scientific">Calycomorphotria hydatis</name>
    <dbReference type="NCBI Taxonomy" id="2528027"/>
    <lineage>
        <taxon>Bacteria</taxon>
        <taxon>Pseudomonadati</taxon>
        <taxon>Planctomycetota</taxon>
        <taxon>Planctomycetia</taxon>
        <taxon>Planctomycetales</taxon>
        <taxon>Planctomycetaceae</taxon>
        <taxon>Calycomorphotria</taxon>
    </lineage>
</organism>
<evidence type="ECO:0000313" key="2">
    <source>
        <dbReference type="Proteomes" id="UP000319976"/>
    </source>
</evidence>
<gene>
    <name evidence="1" type="ORF">V22_42060</name>
</gene>
<proteinExistence type="predicted"/>
<dbReference type="EMBL" id="CP036316">
    <property type="protein sequence ID" value="QDT66934.1"/>
    <property type="molecule type" value="Genomic_DNA"/>
</dbReference>
<reference evidence="1 2" key="1">
    <citation type="submission" date="2019-02" db="EMBL/GenBank/DDBJ databases">
        <title>Deep-cultivation of Planctomycetes and their phenomic and genomic characterization uncovers novel biology.</title>
        <authorList>
            <person name="Wiegand S."/>
            <person name="Jogler M."/>
            <person name="Boedeker C."/>
            <person name="Pinto D."/>
            <person name="Vollmers J."/>
            <person name="Rivas-Marin E."/>
            <person name="Kohn T."/>
            <person name="Peeters S.H."/>
            <person name="Heuer A."/>
            <person name="Rast P."/>
            <person name="Oberbeckmann S."/>
            <person name="Bunk B."/>
            <person name="Jeske O."/>
            <person name="Meyerdierks A."/>
            <person name="Storesund J.E."/>
            <person name="Kallscheuer N."/>
            <person name="Luecker S."/>
            <person name="Lage O.M."/>
            <person name="Pohl T."/>
            <person name="Merkel B.J."/>
            <person name="Hornburger P."/>
            <person name="Mueller R.-W."/>
            <person name="Bruemmer F."/>
            <person name="Labrenz M."/>
            <person name="Spormann A.M."/>
            <person name="Op den Camp H."/>
            <person name="Overmann J."/>
            <person name="Amann R."/>
            <person name="Jetten M.S.M."/>
            <person name="Mascher T."/>
            <person name="Medema M.H."/>
            <person name="Devos D.P."/>
            <person name="Kaster A.-K."/>
            <person name="Ovreas L."/>
            <person name="Rohde M."/>
            <person name="Galperin M.Y."/>
            <person name="Jogler C."/>
        </authorList>
    </citation>
    <scope>NUCLEOTIDE SEQUENCE [LARGE SCALE GENOMIC DNA]</scope>
    <source>
        <strain evidence="1 2">V22</strain>
    </source>
</reference>
<dbReference type="KEGG" id="chya:V22_42060"/>
<keyword evidence="2" id="KW-1185">Reference proteome</keyword>
<name>A0A517TEY4_9PLAN</name>
<protein>
    <submittedName>
        <fullName evidence="1">Uncharacterized protein</fullName>
    </submittedName>
</protein>
<dbReference type="Proteomes" id="UP000319976">
    <property type="component" value="Chromosome"/>
</dbReference>
<evidence type="ECO:0000313" key="1">
    <source>
        <dbReference type="EMBL" id="QDT66934.1"/>
    </source>
</evidence>
<sequence length="53" mass="6103">MGPIAHLVIPAKAGIPFECLQKLEMDSRFRGNDEHGRFHRDDRHIRFLGMTGK</sequence>
<dbReference type="AlphaFoldDB" id="A0A517TEY4"/>
<accession>A0A517TEY4</accession>